<evidence type="ECO:0000313" key="2">
    <source>
        <dbReference type="EMBL" id="CAC5386195.1"/>
    </source>
</evidence>
<evidence type="ECO:0000256" key="1">
    <source>
        <dbReference type="SAM" id="MobiDB-lite"/>
    </source>
</evidence>
<organism evidence="2 3">
    <name type="scientific">Mytilus coruscus</name>
    <name type="common">Sea mussel</name>
    <dbReference type="NCBI Taxonomy" id="42192"/>
    <lineage>
        <taxon>Eukaryota</taxon>
        <taxon>Metazoa</taxon>
        <taxon>Spiralia</taxon>
        <taxon>Lophotrochozoa</taxon>
        <taxon>Mollusca</taxon>
        <taxon>Bivalvia</taxon>
        <taxon>Autobranchia</taxon>
        <taxon>Pteriomorphia</taxon>
        <taxon>Mytilida</taxon>
        <taxon>Mytiloidea</taxon>
        <taxon>Mytilidae</taxon>
        <taxon>Mytilinae</taxon>
        <taxon>Mytilus</taxon>
    </lineage>
</organism>
<gene>
    <name evidence="2" type="ORF">MCOR_21660</name>
</gene>
<accession>A0A6J8BQI5</accession>
<sequence>MTIAASHSRASSDTLKILRISQSKTISFILHLCLYDCCKARSGKCVTTQVWTSISEKFDTKESNVSNRPLCCYIVKRHMSCTITVVIFAEPIPGGFHERTEVRNCQRSYEVNLINNNNESDLSDNGLEDTSDDDDDELNIDDIVDTNDDAQNKAFLDKLEKIYEEPKKFGDSIDNQMAKLVDQAINKPMKTETLTKLEELYLVPEN</sequence>
<proteinExistence type="predicted"/>
<feature type="region of interest" description="Disordered" evidence="1">
    <location>
        <begin position="116"/>
        <end position="137"/>
    </location>
</feature>
<dbReference type="Proteomes" id="UP000507470">
    <property type="component" value="Unassembled WGS sequence"/>
</dbReference>
<keyword evidence="3" id="KW-1185">Reference proteome</keyword>
<protein>
    <submittedName>
        <fullName evidence="2">Uncharacterized protein</fullName>
    </submittedName>
</protein>
<reference evidence="2 3" key="1">
    <citation type="submission" date="2020-06" db="EMBL/GenBank/DDBJ databases">
        <authorList>
            <person name="Li R."/>
            <person name="Bekaert M."/>
        </authorList>
    </citation>
    <scope>NUCLEOTIDE SEQUENCE [LARGE SCALE GENOMIC DNA]</scope>
    <source>
        <strain evidence="3">wild</strain>
    </source>
</reference>
<feature type="compositionally biased region" description="Acidic residues" evidence="1">
    <location>
        <begin position="126"/>
        <end position="137"/>
    </location>
</feature>
<dbReference type="EMBL" id="CACVKT020003843">
    <property type="protein sequence ID" value="CAC5386195.1"/>
    <property type="molecule type" value="Genomic_DNA"/>
</dbReference>
<name>A0A6J8BQI5_MYTCO</name>
<evidence type="ECO:0000313" key="3">
    <source>
        <dbReference type="Proteomes" id="UP000507470"/>
    </source>
</evidence>
<dbReference type="AlphaFoldDB" id="A0A6J8BQI5"/>